<evidence type="ECO:0008006" key="2">
    <source>
        <dbReference type="Google" id="ProtNLM"/>
    </source>
</evidence>
<gene>
    <name evidence="1" type="ORF">BCV72DRAFT_185580</name>
</gene>
<name>A0A1X0QZ25_RHIZD</name>
<dbReference type="OrthoDB" id="2282777at2759"/>
<proteinExistence type="predicted"/>
<feature type="non-terminal residue" evidence="1">
    <location>
        <position position="60"/>
    </location>
</feature>
<sequence>KFEDEGYTIIGYVRKSPTAKDDANRIILSETMCNRLKERSAMGHISVSVCSQANDPLNER</sequence>
<reference evidence="1" key="1">
    <citation type="journal article" date="2016" name="Proc. Natl. Acad. Sci. U.S.A.">
        <title>Lipid metabolic changes in an early divergent fungus govern the establishment of a mutualistic symbiosis with endobacteria.</title>
        <authorList>
            <person name="Lastovetsky O.A."/>
            <person name="Gaspar M.L."/>
            <person name="Mondo S.J."/>
            <person name="LaButti K.M."/>
            <person name="Sandor L."/>
            <person name="Grigoriev I.V."/>
            <person name="Henry S.A."/>
            <person name="Pawlowska T.E."/>
        </authorList>
    </citation>
    <scope>NUCLEOTIDE SEQUENCE [LARGE SCALE GENOMIC DNA]</scope>
    <source>
        <strain evidence="1">ATCC 52814</strain>
    </source>
</reference>
<dbReference type="AlphaFoldDB" id="A0A1X0QZ25"/>
<feature type="non-terminal residue" evidence="1">
    <location>
        <position position="1"/>
    </location>
</feature>
<dbReference type="EMBL" id="KV921956">
    <property type="protein sequence ID" value="ORE04991.1"/>
    <property type="molecule type" value="Genomic_DNA"/>
</dbReference>
<protein>
    <recommendedName>
        <fullName evidence="2">Resolvase/invertase-type recombinase catalytic domain-containing protein</fullName>
    </recommendedName>
</protein>
<dbReference type="Proteomes" id="UP000242414">
    <property type="component" value="Unassembled WGS sequence"/>
</dbReference>
<organism evidence="1">
    <name type="scientific">Rhizopus microsporus var. microsporus</name>
    <dbReference type="NCBI Taxonomy" id="86635"/>
    <lineage>
        <taxon>Eukaryota</taxon>
        <taxon>Fungi</taxon>
        <taxon>Fungi incertae sedis</taxon>
        <taxon>Mucoromycota</taxon>
        <taxon>Mucoromycotina</taxon>
        <taxon>Mucoromycetes</taxon>
        <taxon>Mucorales</taxon>
        <taxon>Mucorineae</taxon>
        <taxon>Rhizopodaceae</taxon>
        <taxon>Rhizopus</taxon>
    </lineage>
</organism>
<dbReference type="VEuPathDB" id="FungiDB:BCV72DRAFT_185580"/>
<evidence type="ECO:0000313" key="1">
    <source>
        <dbReference type="EMBL" id="ORE04991.1"/>
    </source>
</evidence>
<accession>A0A1X0QZ25</accession>